<keyword evidence="4" id="KW-0966">Cell projection</keyword>
<keyword evidence="5" id="KW-1185">Reference proteome</keyword>
<keyword evidence="2" id="KW-0812">Transmembrane</keyword>
<comment type="caution">
    <text evidence="4">The sequence shown here is derived from an EMBL/GenBank/DDBJ whole genome shotgun (WGS) entry which is preliminary data.</text>
</comment>
<evidence type="ECO:0000313" key="5">
    <source>
        <dbReference type="Proteomes" id="UP000533598"/>
    </source>
</evidence>
<gene>
    <name evidence="4" type="ORF">HNR67_000899</name>
</gene>
<dbReference type="RefSeq" id="WP_185000861.1">
    <property type="nucleotide sequence ID" value="NZ_BAAAUI010000024.1"/>
</dbReference>
<dbReference type="AlphaFoldDB" id="A0A7W7FQC3"/>
<accession>A0A7W7FQC3</accession>
<feature type="region of interest" description="Disordered" evidence="1">
    <location>
        <begin position="128"/>
        <end position="168"/>
    </location>
</feature>
<dbReference type="EMBL" id="JACHMH010000001">
    <property type="protein sequence ID" value="MBB4674781.1"/>
    <property type="molecule type" value="Genomic_DNA"/>
</dbReference>
<keyword evidence="2" id="KW-1133">Transmembrane helix</keyword>
<feature type="signal peptide" evidence="3">
    <location>
        <begin position="1"/>
        <end position="26"/>
    </location>
</feature>
<evidence type="ECO:0000313" key="4">
    <source>
        <dbReference type="EMBL" id="MBB4674781.1"/>
    </source>
</evidence>
<keyword evidence="4" id="KW-0969">Cilium</keyword>
<protein>
    <submittedName>
        <fullName evidence="4">Archaellum component FlaG (FlaF/FlaG flagellin family)</fullName>
    </submittedName>
</protein>
<sequence length="202" mass="20787">MNAKTAIAAVTFAAGALVLTAPLASAGQFQTIDISPSLSVTYLETGGRNGVQAEKELTIRVDPKTCPKVEKPVVESPLFGTDELIEHDGRLSTRVLLGKAKPGEHQLTIVCHKGYRAHVKFQVLAPKPPVTSVKPTTSPAKPKPTTTTSTAAVPVKPKGAPETGGGATAEDNTVGYLVGGSVLAAGLGLGGFALSRRRAGQN</sequence>
<name>A0A7W7FQC3_9PSEU</name>
<feature type="chain" id="PRO_5030877534" evidence="3">
    <location>
        <begin position="27"/>
        <end position="202"/>
    </location>
</feature>
<feature type="compositionally biased region" description="Low complexity" evidence="1">
    <location>
        <begin position="130"/>
        <end position="161"/>
    </location>
</feature>
<dbReference type="Proteomes" id="UP000533598">
    <property type="component" value="Unassembled WGS sequence"/>
</dbReference>
<keyword evidence="2" id="KW-0472">Membrane</keyword>
<proteinExistence type="predicted"/>
<keyword evidence="3" id="KW-0732">Signal</keyword>
<keyword evidence="4" id="KW-0282">Flagellum</keyword>
<feature type="transmembrane region" description="Helical" evidence="2">
    <location>
        <begin position="174"/>
        <end position="194"/>
    </location>
</feature>
<evidence type="ECO:0000256" key="1">
    <source>
        <dbReference type="SAM" id="MobiDB-lite"/>
    </source>
</evidence>
<organism evidence="4 5">
    <name type="scientific">Crossiella cryophila</name>
    <dbReference type="NCBI Taxonomy" id="43355"/>
    <lineage>
        <taxon>Bacteria</taxon>
        <taxon>Bacillati</taxon>
        <taxon>Actinomycetota</taxon>
        <taxon>Actinomycetes</taxon>
        <taxon>Pseudonocardiales</taxon>
        <taxon>Pseudonocardiaceae</taxon>
        <taxon>Crossiella</taxon>
    </lineage>
</organism>
<evidence type="ECO:0000256" key="3">
    <source>
        <dbReference type="SAM" id="SignalP"/>
    </source>
</evidence>
<evidence type="ECO:0000256" key="2">
    <source>
        <dbReference type="SAM" id="Phobius"/>
    </source>
</evidence>
<reference evidence="4 5" key="1">
    <citation type="submission" date="2020-08" db="EMBL/GenBank/DDBJ databases">
        <title>Sequencing the genomes of 1000 actinobacteria strains.</title>
        <authorList>
            <person name="Klenk H.-P."/>
        </authorList>
    </citation>
    <scope>NUCLEOTIDE SEQUENCE [LARGE SCALE GENOMIC DNA]</scope>
    <source>
        <strain evidence="4 5">DSM 44230</strain>
    </source>
</reference>